<dbReference type="PRINTS" id="PR00036">
    <property type="entry name" value="HTHLACI"/>
</dbReference>
<evidence type="ECO:0000256" key="3">
    <source>
        <dbReference type="ARBA" id="ARBA00023163"/>
    </source>
</evidence>
<keyword evidence="2 5" id="KW-0238">DNA-binding</keyword>
<sequence length="331" mass="37501">MATIKDIAKRAGVSIATVSRVLNYDPTLSVTDETRKKVLEAAEQLSYKKRSNRNSGTVSKIAVISWYTEKEELEDLYYLSIRYGIENRCETLGVKLQKYVYDEIENVNIPGDIQGIIAVGKFSTYQVRQLEMITENIVFVDFSPDDQRYDSVVVDFERATIQIINYLIEQGHQKIGYIGGRETFRDGTSAITDLRETTFRRYLKEKGLFKESYVYMGNFSVNDGYRLMKKAIEDHGDDLPTAFFAGSDLIAIGCLRALLEAGISVPDRVNIIGINDISVSKYVFPPLTTLKVHTELMGETAVDLIMERITGRKIAKKTLIATEFVKRKSSF</sequence>
<protein>
    <submittedName>
        <fullName evidence="5">LacI family DNA-binding transcriptional regulator</fullName>
    </submittedName>
</protein>
<dbReference type="SMART" id="SM00354">
    <property type="entry name" value="HTH_LACI"/>
    <property type="match status" value="1"/>
</dbReference>
<dbReference type="AlphaFoldDB" id="A0A9E8M0X0"/>
<dbReference type="Gene3D" id="3.40.50.2300">
    <property type="match status" value="2"/>
</dbReference>
<dbReference type="InterPro" id="IPR010982">
    <property type="entry name" value="Lambda_DNA-bd_dom_sf"/>
</dbReference>
<reference evidence="5" key="1">
    <citation type="submission" date="2022-09" db="EMBL/GenBank/DDBJ databases">
        <title>Complete Genomes of Fervidibacillus albus and Fervidibacillus halotolerans isolated from tidal flat sediments.</title>
        <authorList>
            <person name="Kwon K.K."/>
            <person name="Yang S.-H."/>
            <person name="Park M.J."/>
            <person name="Oh H.-M."/>
        </authorList>
    </citation>
    <scope>NUCLEOTIDE SEQUENCE</scope>
    <source>
        <strain evidence="5">MEBiC13594</strain>
    </source>
</reference>
<keyword evidence="1" id="KW-0805">Transcription regulation</keyword>
<dbReference type="KEGG" id="fhl:OE105_13615"/>
<gene>
    <name evidence="5" type="ORF">OE105_13615</name>
</gene>
<dbReference type="InterPro" id="IPR046335">
    <property type="entry name" value="LacI/GalR-like_sensor"/>
</dbReference>
<evidence type="ECO:0000313" key="5">
    <source>
        <dbReference type="EMBL" id="WAA12536.1"/>
    </source>
</evidence>
<dbReference type="PROSITE" id="PS50932">
    <property type="entry name" value="HTH_LACI_2"/>
    <property type="match status" value="1"/>
</dbReference>
<evidence type="ECO:0000256" key="1">
    <source>
        <dbReference type="ARBA" id="ARBA00023015"/>
    </source>
</evidence>
<dbReference type="Proteomes" id="UP001164726">
    <property type="component" value="Chromosome"/>
</dbReference>
<evidence type="ECO:0000259" key="4">
    <source>
        <dbReference type="PROSITE" id="PS50932"/>
    </source>
</evidence>
<dbReference type="GO" id="GO:0003700">
    <property type="term" value="F:DNA-binding transcription factor activity"/>
    <property type="evidence" value="ECO:0007669"/>
    <property type="project" value="TreeGrafter"/>
</dbReference>
<evidence type="ECO:0000313" key="6">
    <source>
        <dbReference type="Proteomes" id="UP001164726"/>
    </source>
</evidence>
<dbReference type="EMBL" id="CP106877">
    <property type="protein sequence ID" value="WAA12536.1"/>
    <property type="molecule type" value="Genomic_DNA"/>
</dbReference>
<dbReference type="RefSeq" id="WP_275420672.1">
    <property type="nucleotide sequence ID" value="NZ_CP106877.1"/>
</dbReference>
<keyword evidence="6" id="KW-1185">Reference proteome</keyword>
<dbReference type="Gene3D" id="1.10.260.40">
    <property type="entry name" value="lambda repressor-like DNA-binding domains"/>
    <property type="match status" value="1"/>
</dbReference>
<feature type="domain" description="HTH lacI-type" evidence="4">
    <location>
        <begin position="2"/>
        <end position="54"/>
    </location>
</feature>
<dbReference type="InterPro" id="IPR000843">
    <property type="entry name" value="HTH_LacI"/>
</dbReference>
<dbReference type="Pfam" id="PF00356">
    <property type="entry name" value="LacI"/>
    <property type="match status" value="1"/>
</dbReference>
<dbReference type="SUPFAM" id="SSF53822">
    <property type="entry name" value="Periplasmic binding protein-like I"/>
    <property type="match status" value="1"/>
</dbReference>
<dbReference type="PROSITE" id="PS00356">
    <property type="entry name" value="HTH_LACI_1"/>
    <property type="match status" value="1"/>
</dbReference>
<organism evidence="5 6">
    <name type="scientific">Fervidibacillus halotolerans</name>
    <dbReference type="NCBI Taxonomy" id="2980027"/>
    <lineage>
        <taxon>Bacteria</taxon>
        <taxon>Bacillati</taxon>
        <taxon>Bacillota</taxon>
        <taxon>Bacilli</taxon>
        <taxon>Bacillales</taxon>
        <taxon>Bacillaceae</taxon>
        <taxon>Fervidibacillus</taxon>
    </lineage>
</organism>
<accession>A0A9E8M0X0</accession>
<dbReference type="GO" id="GO:0000976">
    <property type="term" value="F:transcription cis-regulatory region binding"/>
    <property type="evidence" value="ECO:0007669"/>
    <property type="project" value="TreeGrafter"/>
</dbReference>
<dbReference type="InterPro" id="IPR028082">
    <property type="entry name" value="Peripla_BP_I"/>
</dbReference>
<proteinExistence type="predicted"/>
<dbReference type="CDD" id="cd01544">
    <property type="entry name" value="PBP1_GalR"/>
    <property type="match status" value="1"/>
</dbReference>
<dbReference type="CDD" id="cd01392">
    <property type="entry name" value="HTH_LacI"/>
    <property type="match status" value="1"/>
</dbReference>
<name>A0A9E8M0X0_9BACI</name>
<dbReference type="SUPFAM" id="SSF47413">
    <property type="entry name" value="lambda repressor-like DNA-binding domains"/>
    <property type="match status" value="1"/>
</dbReference>
<evidence type="ECO:0000256" key="2">
    <source>
        <dbReference type="ARBA" id="ARBA00023125"/>
    </source>
</evidence>
<dbReference type="Pfam" id="PF13377">
    <property type="entry name" value="Peripla_BP_3"/>
    <property type="match status" value="1"/>
</dbReference>
<dbReference type="PANTHER" id="PTHR30146:SF149">
    <property type="entry name" value="HTH-TYPE TRANSCRIPTIONAL REGULATOR EBGR"/>
    <property type="match status" value="1"/>
</dbReference>
<keyword evidence="3" id="KW-0804">Transcription</keyword>
<dbReference type="PANTHER" id="PTHR30146">
    <property type="entry name" value="LACI-RELATED TRANSCRIPTIONAL REPRESSOR"/>
    <property type="match status" value="1"/>
</dbReference>